<sequence>MTGGPRLAVRAVIMREGRLLIVNAYPGEVSDLWCAPGGGVERGASLHDNLAREVFEETGLAVRIGAPCLVNEFHDPESGFHQVDLYFHAQVVGRAEIAAHADPEGIVNRHRWVTRAELEGLRFKPDSLPEIAFGEGAGLLYDPLEVIVR</sequence>
<name>A0A2T8HUM2_9RHOB</name>
<evidence type="ECO:0000313" key="5">
    <source>
        <dbReference type="EMBL" id="PVH29114.1"/>
    </source>
</evidence>
<organism evidence="5 6">
    <name type="scientific">Pararhodobacter oceanensis</name>
    <dbReference type="NCBI Taxonomy" id="2172121"/>
    <lineage>
        <taxon>Bacteria</taxon>
        <taxon>Pseudomonadati</taxon>
        <taxon>Pseudomonadota</taxon>
        <taxon>Alphaproteobacteria</taxon>
        <taxon>Rhodobacterales</taxon>
        <taxon>Paracoccaceae</taxon>
        <taxon>Pararhodobacter</taxon>
    </lineage>
</organism>
<dbReference type="SUPFAM" id="SSF55811">
    <property type="entry name" value="Nudix"/>
    <property type="match status" value="1"/>
</dbReference>
<evidence type="ECO:0000256" key="3">
    <source>
        <dbReference type="ARBA" id="ARBA00022842"/>
    </source>
</evidence>
<evidence type="ECO:0000256" key="1">
    <source>
        <dbReference type="ARBA" id="ARBA00001946"/>
    </source>
</evidence>
<dbReference type="Gene3D" id="3.90.79.10">
    <property type="entry name" value="Nucleoside Triphosphate Pyrophosphohydrolase"/>
    <property type="match status" value="1"/>
</dbReference>
<comment type="caution">
    <text evidence="5">The sequence shown here is derived from an EMBL/GenBank/DDBJ whole genome shotgun (WGS) entry which is preliminary data.</text>
</comment>
<feature type="domain" description="Nudix hydrolase" evidence="4">
    <location>
        <begin position="4"/>
        <end position="139"/>
    </location>
</feature>
<proteinExistence type="predicted"/>
<gene>
    <name evidence="5" type="ORF">DDE20_08820</name>
</gene>
<dbReference type="OrthoDB" id="9761969at2"/>
<dbReference type="InterPro" id="IPR000086">
    <property type="entry name" value="NUDIX_hydrolase_dom"/>
</dbReference>
<evidence type="ECO:0000313" key="6">
    <source>
        <dbReference type="Proteomes" id="UP000245911"/>
    </source>
</evidence>
<comment type="cofactor">
    <cofactor evidence="1">
        <name>Mg(2+)</name>
        <dbReference type="ChEBI" id="CHEBI:18420"/>
    </cofactor>
</comment>
<dbReference type="PANTHER" id="PTHR43046">
    <property type="entry name" value="GDP-MANNOSE MANNOSYL HYDROLASE"/>
    <property type="match status" value="1"/>
</dbReference>
<dbReference type="InterPro" id="IPR015797">
    <property type="entry name" value="NUDIX_hydrolase-like_dom_sf"/>
</dbReference>
<dbReference type="Pfam" id="PF00293">
    <property type="entry name" value="NUDIX"/>
    <property type="match status" value="1"/>
</dbReference>
<reference evidence="5 6" key="1">
    <citation type="submission" date="2018-04" db="EMBL/GenBank/DDBJ databases">
        <title>Pararhodobacter oceanense sp. nov., isolated from marine intertidal sediment.</title>
        <authorList>
            <person name="Wang X.-L."/>
            <person name="Du Z.-J."/>
        </authorList>
    </citation>
    <scope>NUCLEOTIDE SEQUENCE [LARGE SCALE GENOMIC DNA]</scope>
    <source>
        <strain evidence="5 6">AM505</strain>
    </source>
</reference>
<evidence type="ECO:0000259" key="4">
    <source>
        <dbReference type="PROSITE" id="PS51462"/>
    </source>
</evidence>
<dbReference type="RefSeq" id="WP_116558111.1">
    <property type="nucleotide sequence ID" value="NZ_QDKM01000003.1"/>
</dbReference>
<keyword evidence="6" id="KW-1185">Reference proteome</keyword>
<accession>A0A2T8HUM2</accession>
<dbReference type="EMBL" id="QDKM01000003">
    <property type="protein sequence ID" value="PVH29114.1"/>
    <property type="molecule type" value="Genomic_DNA"/>
</dbReference>
<dbReference type="AlphaFoldDB" id="A0A2T8HUM2"/>
<dbReference type="PROSITE" id="PS51462">
    <property type="entry name" value="NUDIX"/>
    <property type="match status" value="1"/>
</dbReference>
<dbReference type="Proteomes" id="UP000245911">
    <property type="component" value="Unassembled WGS sequence"/>
</dbReference>
<evidence type="ECO:0000256" key="2">
    <source>
        <dbReference type="ARBA" id="ARBA00022801"/>
    </source>
</evidence>
<dbReference type="GO" id="GO:0016787">
    <property type="term" value="F:hydrolase activity"/>
    <property type="evidence" value="ECO:0007669"/>
    <property type="project" value="UniProtKB-KW"/>
</dbReference>
<dbReference type="PANTHER" id="PTHR43046:SF12">
    <property type="entry name" value="GDP-MANNOSE MANNOSYL HYDROLASE"/>
    <property type="match status" value="1"/>
</dbReference>
<keyword evidence="3" id="KW-0460">Magnesium</keyword>
<keyword evidence="2 5" id="KW-0378">Hydrolase</keyword>
<protein>
    <submittedName>
        <fullName evidence="5">NUDIX hydrolase</fullName>
    </submittedName>
</protein>